<keyword evidence="1 4" id="KW-0479">Metal-binding</keyword>
<gene>
    <name evidence="7" type="ORF">PanWU01x14_065120</name>
</gene>
<dbReference type="EMBL" id="JXTB01000039">
    <property type="protein sequence ID" value="PON72477.1"/>
    <property type="molecule type" value="Genomic_DNA"/>
</dbReference>
<feature type="zinc finger region" description="C3H1-type" evidence="4">
    <location>
        <begin position="305"/>
        <end position="327"/>
    </location>
</feature>
<dbReference type="InterPro" id="IPR000571">
    <property type="entry name" value="Znf_CCCH"/>
</dbReference>
<evidence type="ECO:0000259" key="6">
    <source>
        <dbReference type="PROSITE" id="PS50103"/>
    </source>
</evidence>
<dbReference type="PANTHER" id="PTHR36886:SF8">
    <property type="entry name" value="ZINC FINGER CCCH DOMAIN-CONTAINING PROTEIN 38"/>
    <property type="match status" value="1"/>
</dbReference>
<feature type="compositionally biased region" description="Polar residues" evidence="5">
    <location>
        <begin position="702"/>
        <end position="720"/>
    </location>
</feature>
<evidence type="ECO:0000313" key="8">
    <source>
        <dbReference type="Proteomes" id="UP000237105"/>
    </source>
</evidence>
<dbReference type="SUPFAM" id="SSF90229">
    <property type="entry name" value="CCCH zinc finger"/>
    <property type="match status" value="2"/>
</dbReference>
<feature type="region of interest" description="Disordered" evidence="5">
    <location>
        <begin position="740"/>
        <end position="775"/>
    </location>
</feature>
<feature type="domain" description="C3H1-type" evidence="6">
    <location>
        <begin position="178"/>
        <end position="205"/>
    </location>
</feature>
<evidence type="ECO:0000256" key="2">
    <source>
        <dbReference type="ARBA" id="ARBA00022771"/>
    </source>
</evidence>
<feature type="compositionally biased region" description="Basic and acidic residues" evidence="5">
    <location>
        <begin position="89"/>
        <end position="101"/>
    </location>
</feature>
<feature type="compositionally biased region" description="Polar residues" evidence="5">
    <location>
        <begin position="623"/>
        <end position="636"/>
    </location>
</feature>
<dbReference type="GO" id="GO:0008270">
    <property type="term" value="F:zinc ion binding"/>
    <property type="evidence" value="ECO:0007669"/>
    <property type="project" value="UniProtKB-KW"/>
</dbReference>
<dbReference type="PANTHER" id="PTHR36886">
    <property type="entry name" value="PROTEIN FRIGIDA-ESSENTIAL 1"/>
    <property type="match status" value="1"/>
</dbReference>
<dbReference type="InterPro" id="IPR036855">
    <property type="entry name" value="Znf_CCCH_sf"/>
</dbReference>
<dbReference type="SMART" id="SM00356">
    <property type="entry name" value="ZnF_C3H1"/>
    <property type="match status" value="3"/>
</dbReference>
<keyword evidence="8" id="KW-1185">Reference proteome</keyword>
<feature type="compositionally biased region" description="Basic and acidic residues" evidence="5">
    <location>
        <begin position="163"/>
        <end position="174"/>
    </location>
</feature>
<evidence type="ECO:0000313" key="7">
    <source>
        <dbReference type="EMBL" id="PON72477.1"/>
    </source>
</evidence>
<dbReference type="Pfam" id="PF14608">
    <property type="entry name" value="zf-CCCH_2"/>
    <property type="match status" value="2"/>
</dbReference>
<feature type="region of interest" description="Disordered" evidence="5">
    <location>
        <begin position="215"/>
        <end position="238"/>
    </location>
</feature>
<dbReference type="Pfam" id="PF00642">
    <property type="entry name" value="zf-CCCH"/>
    <property type="match status" value="1"/>
</dbReference>
<dbReference type="InterPro" id="IPR057031">
    <property type="entry name" value="SFR19-like_C"/>
</dbReference>
<dbReference type="Proteomes" id="UP000237105">
    <property type="component" value="Unassembled WGS sequence"/>
</dbReference>
<accession>A0A2P5DGS6</accession>
<dbReference type="PROSITE" id="PS50103">
    <property type="entry name" value="ZF_C3H1"/>
    <property type="match status" value="3"/>
</dbReference>
<feature type="compositionally biased region" description="Basic residues" evidence="5">
    <location>
        <begin position="148"/>
        <end position="158"/>
    </location>
</feature>
<dbReference type="Pfam" id="PF23030">
    <property type="entry name" value="SCAF11-like_C"/>
    <property type="match status" value="1"/>
</dbReference>
<evidence type="ECO:0000256" key="4">
    <source>
        <dbReference type="PROSITE-ProRule" id="PRU00723"/>
    </source>
</evidence>
<feature type="domain" description="C3H1-type" evidence="6">
    <location>
        <begin position="305"/>
        <end position="327"/>
    </location>
</feature>
<feature type="zinc finger region" description="C3H1-type" evidence="4">
    <location>
        <begin position="178"/>
        <end position="205"/>
    </location>
</feature>
<feature type="compositionally biased region" description="Basic and acidic residues" evidence="5">
    <location>
        <begin position="65"/>
        <end position="74"/>
    </location>
</feature>
<evidence type="ECO:0000256" key="1">
    <source>
        <dbReference type="ARBA" id="ARBA00022723"/>
    </source>
</evidence>
<protein>
    <submittedName>
        <fullName evidence="7">Zinc finger, CCCH-type</fullName>
    </submittedName>
</protein>
<feature type="zinc finger region" description="C3H1-type" evidence="4">
    <location>
        <begin position="237"/>
        <end position="264"/>
    </location>
</feature>
<feature type="domain" description="C3H1-type" evidence="6">
    <location>
        <begin position="237"/>
        <end position="264"/>
    </location>
</feature>
<dbReference type="OrthoDB" id="411372at2759"/>
<reference evidence="8" key="1">
    <citation type="submission" date="2016-06" db="EMBL/GenBank/DDBJ databases">
        <title>Parallel loss of symbiosis genes in relatives of nitrogen-fixing non-legume Parasponia.</title>
        <authorList>
            <person name="Van Velzen R."/>
            <person name="Holmer R."/>
            <person name="Bu F."/>
            <person name="Rutten L."/>
            <person name="Van Zeijl A."/>
            <person name="Liu W."/>
            <person name="Santuari L."/>
            <person name="Cao Q."/>
            <person name="Sharma T."/>
            <person name="Shen D."/>
            <person name="Roswanjaya Y."/>
            <person name="Wardhani T."/>
            <person name="Kalhor M.S."/>
            <person name="Jansen J."/>
            <person name="Van den Hoogen J."/>
            <person name="Gungor B."/>
            <person name="Hartog M."/>
            <person name="Hontelez J."/>
            <person name="Verver J."/>
            <person name="Yang W.-C."/>
            <person name="Schijlen E."/>
            <person name="Repin R."/>
            <person name="Schilthuizen M."/>
            <person name="Schranz E."/>
            <person name="Heidstra R."/>
            <person name="Miyata K."/>
            <person name="Fedorova E."/>
            <person name="Kohlen W."/>
            <person name="Bisseling T."/>
            <person name="Smit S."/>
            <person name="Geurts R."/>
        </authorList>
    </citation>
    <scope>NUCLEOTIDE SEQUENCE [LARGE SCALE GENOMIC DNA]</scope>
    <source>
        <strain evidence="8">cv. WU1-14</strain>
    </source>
</reference>
<sequence length="861" mass="95545">MSGSGRKRSSKWDLRDQPQFEDVNVQDDGWPGKTGRSVYPRESGHGWQSPELAGSNGSKWSALETNDHRSKHDSMFLPRETFSGSRGSHKNENIDKDRNRYVTDSVAWDADEDYGTRMSPGLDEWRQKNHSQSPKSGWSRSMRDRSRSRSKSRGRSRSPVHGLRRESGLLERSRSRSGVSGQLCKDFSAGRCRRGNHCPFVHEGDEAYEDYWDSRQRKGGSSKYSTLDTRDYPSRSGQSSALCNDFVKGRCRRGTSCKFEHGASDGFSLGSANEVSRERETDRRRRDTSTDRGVEHEARRNIDIPCKFFAAGNCRNGKYCRFSHHTQTYVSPDRKLQDKWALGRKADDVDQVWDDPKWNDKINASDASKFSEDINGNITAPETDTAEASMGLSESRRTEKWLDDMDMSPDWNYTVPSASHVVKEEHTRITQHSESSKDLSLTTCKQSVTQEAASARINGVPAVVQPMIPENSLFQPKHDLRDDSAIALPYDDNNAVRINVSSYAGLNNIFDQNSQRVSVYPFPGLNTIGQSQAVIPTELEGGILKNLQNNKLLTEGISVTKPDFRDAKTSLINSGIDPSQMMVNGEQATHLTNLSASLVQLFGNGQQFPQLYAALNSNNSAGTPSFTGGPATSSTILPVAATGPQKHNDPRQNSMESKIPEISNNPPSVLTSNTVKADSDTKPEIQLKNLTPLSFPGISDVTDCQQAGGSVEEPNQQRESLIQLEPNPISKVTEEKIDLNFGGSKKAPEENSKVDESDPLDGVDKEGPNDGKKNKDVKGVRAFKFALVEFVKELLKPTWKDGQIGKDAYKTIVKKVVDKVTGTMQGASIPQTQEKIDNYLSFSKAKLTKLVQAYVEKAQKG</sequence>
<comment type="caution">
    <text evidence="7">The sequence shown here is derived from an EMBL/GenBank/DDBJ whole genome shotgun (WGS) entry which is preliminary data.</text>
</comment>
<dbReference type="Gene3D" id="1.20.120.1350">
    <property type="entry name" value="Pneumovirus matrix protein 2 (M2), zinc-binding domain"/>
    <property type="match status" value="1"/>
</dbReference>
<name>A0A2P5DGS6_PARAD</name>
<feature type="region of interest" description="Disordered" evidence="5">
    <location>
        <begin position="623"/>
        <end position="726"/>
    </location>
</feature>
<feature type="compositionally biased region" description="Polar residues" evidence="5">
    <location>
        <begin position="651"/>
        <end position="676"/>
    </location>
</feature>
<feature type="region of interest" description="Disordered" evidence="5">
    <location>
        <begin position="269"/>
        <end position="296"/>
    </location>
</feature>
<dbReference type="AlphaFoldDB" id="A0A2P5DGS6"/>
<evidence type="ECO:0000256" key="3">
    <source>
        <dbReference type="ARBA" id="ARBA00022833"/>
    </source>
</evidence>
<feature type="compositionally biased region" description="Basic and acidic residues" evidence="5">
    <location>
        <begin position="275"/>
        <end position="296"/>
    </location>
</feature>
<dbReference type="Gene3D" id="3.30.1370.210">
    <property type="match status" value="1"/>
</dbReference>
<evidence type="ECO:0000256" key="5">
    <source>
        <dbReference type="SAM" id="MobiDB-lite"/>
    </source>
</evidence>
<organism evidence="7 8">
    <name type="scientific">Parasponia andersonii</name>
    <name type="common">Sponia andersonii</name>
    <dbReference type="NCBI Taxonomy" id="3476"/>
    <lineage>
        <taxon>Eukaryota</taxon>
        <taxon>Viridiplantae</taxon>
        <taxon>Streptophyta</taxon>
        <taxon>Embryophyta</taxon>
        <taxon>Tracheophyta</taxon>
        <taxon>Spermatophyta</taxon>
        <taxon>Magnoliopsida</taxon>
        <taxon>eudicotyledons</taxon>
        <taxon>Gunneridae</taxon>
        <taxon>Pentapetalae</taxon>
        <taxon>rosids</taxon>
        <taxon>fabids</taxon>
        <taxon>Rosales</taxon>
        <taxon>Cannabaceae</taxon>
        <taxon>Parasponia</taxon>
    </lineage>
</organism>
<feature type="compositionally biased region" description="Basic and acidic residues" evidence="5">
    <location>
        <begin position="746"/>
        <end position="775"/>
    </location>
</feature>
<feature type="region of interest" description="Disordered" evidence="5">
    <location>
        <begin position="372"/>
        <end position="396"/>
    </location>
</feature>
<proteinExistence type="predicted"/>
<feature type="region of interest" description="Disordered" evidence="5">
    <location>
        <begin position="1"/>
        <end position="175"/>
    </location>
</feature>
<dbReference type="STRING" id="3476.A0A2P5DGS6"/>
<dbReference type="InterPro" id="IPR052650">
    <property type="entry name" value="Zinc_finger_CCCH"/>
</dbReference>
<keyword evidence="2 4" id="KW-0863">Zinc-finger</keyword>
<keyword evidence="3 4" id="KW-0862">Zinc</keyword>